<reference evidence="1 2" key="1">
    <citation type="journal article" date="2016" name="Genom Data">
        <title>Complete genome sequence of a giant Vibrio phage ValKK3 infecting Vibrio alginolyticus.</title>
        <authorList>
            <person name="Lal T.M."/>
            <person name="Sano M."/>
            <person name="Hatai K."/>
            <person name="Ransangan J."/>
        </authorList>
    </citation>
    <scope>NUCLEOTIDE SEQUENCE [LARGE SCALE GENOMIC DNA]</scope>
</reference>
<evidence type="ECO:0000313" key="2">
    <source>
        <dbReference type="Proteomes" id="UP000202888"/>
    </source>
</evidence>
<sequence length="160" mass="17895">MKVYAIHINNLTTGMMCGSSIAQGSFNLIVDRLPAEAVYERHGRFLISNTDGVWRHFTIGEQGGFAGRTFKLRMKGGTVFKNKGYHYEEFKGNLWDTAAGLQKCMELAGGPLMSVSLRPDHENGCFIGGYYFSQEEILLKFSHLIRFASPTQNKAITFGE</sequence>
<keyword evidence="2" id="KW-1185">Reference proteome</keyword>
<dbReference type="Proteomes" id="UP000202888">
    <property type="component" value="Segment"/>
</dbReference>
<organism evidence="1 2">
    <name type="scientific">Vibrio phage ValKK3</name>
    <dbReference type="NCBI Taxonomy" id="1610855"/>
    <lineage>
        <taxon>Viruses</taxon>
        <taxon>Duplodnaviria</taxon>
        <taxon>Heunggongvirae</taxon>
        <taxon>Uroviricota</taxon>
        <taxon>Caudoviricetes</taxon>
        <taxon>Pantevenvirales</taxon>
        <taxon>Straboviridae</taxon>
        <taxon>Schizotequatrovirus</taxon>
        <taxon>Schizotequatrovirus valkk3</taxon>
    </lineage>
</organism>
<dbReference type="RefSeq" id="YP_009201109.1">
    <property type="nucleotide sequence ID" value="NC_028829.1"/>
</dbReference>
<proteinExistence type="predicted"/>
<accession>A0A0D4DAZ5</accession>
<name>A0A0D4DAZ5_9CAUD</name>
<dbReference type="KEGG" id="vg:26628332"/>
<dbReference type="GeneID" id="26628332"/>
<evidence type="ECO:0000313" key="1">
    <source>
        <dbReference type="EMBL" id="AJT60847.1"/>
    </source>
</evidence>
<dbReference type="EMBL" id="KP671755">
    <property type="protein sequence ID" value="AJT60847.1"/>
    <property type="molecule type" value="Genomic_DNA"/>
</dbReference>
<protein>
    <submittedName>
        <fullName evidence="1">Uncharacterized protein</fullName>
    </submittedName>
</protein>
<dbReference type="OrthoDB" id="11631at10239"/>